<dbReference type="SUPFAM" id="SSF53300">
    <property type="entry name" value="vWA-like"/>
    <property type="match status" value="1"/>
</dbReference>
<dbReference type="InterPro" id="IPR002035">
    <property type="entry name" value="VWF_A"/>
</dbReference>
<feature type="domain" description="VWFA" evidence="1">
    <location>
        <begin position="39"/>
        <end position="210"/>
    </location>
</feature>
<evidence type="ECO:0000313" key="2">
    <source>
        <dbReference type="EMBL" id="HHQ51288.1"/>
    </source>
</evidence>
<evidence type="ECO:0000259" key="1">
    <source>
        <dbReference type="PROSITE" id="PS50234"/>
    </source>
</evidence>
<dbReference type="PROSITE" id="PS50234">
    <property type="entry name" value="VWFA"/>
    <property type="match status" value="1"/>
</dbReference>
<reference evidence="2" key="1">
    <citation type="journal article" date="2020" name="mSystems">
        <title>Genome- and Community-Level Interaction Insights into Carbon Utilization and Element Cycling Functions of Hydrothermarchaeota in Hydrothermal Sediment.</title>
        <authorList>
            <person name="Zhou Z."/>
            <person name="Liu Y."/>
            <person name="Xu W."/>
            <person name="Pan J."/>
            <person name="Luo Z.H."/>
            <person name="Li M."/>
        </authorList>
    </citation>
    <scope>NUCLEOTIDE SEQUENCE [LARGE SCALE GENOMIC DNA]</scope>
    <source>
        <strain evidence="2">SpSt-1105</strain>
    </source>
</reference>
<dbReference type="AlphaFoldDB" id="A0A7J3Z975"/>
<protein>
    <submittedName>
        <fullName evidence="2">VWA domain-containing protein</fullName>
    </submittedName>
</protein>
<comment type="caution">
    <text evidence="2">The sequence shown here is derived from an EMBL/GenBank/DDBJ whole genome shotgun (WGS) entry which is preliminary data.</text>
</comment>
<dbReference type="EMBL" id="DRYQ01000119">
    <property type="protein sequence ID" value="HHQ51288.1"/>
    <property type="molecule type" value="Genomic_DNA"/>
</dbReference>
<accession>A0A7J3Z975</accession>
<dbReference type="Pfam" id="PF00092">
    <property type="entry name" value="VWA"/>
    <property type="match status" value="1"/>
</dbReference>
<gene>
    <name evidence="2" type="ORF">ENM66_08075</name>
</gene>
<dbReference type="SMART" id="SM00327">
    <property type="entry name" value="VWA"/>
    <property type="match status" value="1"/>
</dbReference>
<name>A0A7J3Z975_9CREN</name>
<organism evidence="2">
    <name type="scientific">Ignisphaera aggregans</name>
    <dbReference type="NCBI Taxonomy" id="334771"/>
    <lineage>
        <taxon>Archaea</taxon>
        <taxon>Thermoproteota</taxon>
        <taxon>Thermoprotei</taxon>
        <taxon>Desulfurococcales</taxon>
        <taxon>Desulfurococcaceae</taxon>
        <taxon>Ignisphaera</taxon>
    </lineage>
</organism>
<dbReference type="CDD" id="cd00198">
    <property type="entry name" value="vWFA"/>
    <property type="match status" value="1"/>
</dbReference>
<dbReference type="Gene3D" id="3.40.50.410">
    <property type="entry name" value="von Willebrand factor, type A domain"/>
    <property type="match status" value="1"/>
</dbReference>
<sequence length="401" mass="43935">MVLDLKLKLAKPYVYENEVDLIPFAVTLHGYSPSSSPSRYLVALDSSWSMDGAKFFVGKYSILSLIDLMTPSDMISVYSFNADVKKVAELRGSTSAPEVRSAIMDIKLGGGTDIYKVLQVLYRDAVSVGSSASDVKVILVTDGMPTVGVRDRGKILEMASKLGEVVSTGLVIGVGREYDEQLLFEISKRVRGEYEHLSDVLKMPEVFKTFVVSRKAIAAKNVRLFVKYIPGAAVKVYTHEAYYDGDSVVVDLGSVYHGEKVALFGELVVAEGLSRGVKHIASITIRYTDMGGEEREQRATLSVAVVDKSAASTIALDERLFQEVNLVKVAKILMDSLQKRGVRDLEKLVNEIASSTASLELRELYSKTIDLKERMEREGISGETAKALVALIAKILSGKLE</sequence>
<dbReference type="InterPro" id="IPR036465">
    <property type="entry name" value="vWFA_dom_sf"/>
</dbReference>
<proteinExistence type="predicted"/>